<dbReference type="SUPFAM" id="SSF81324">
    <property type="entry name" value="Voltage-gated potassium channels"/>
    <property type="match status" value="2"/>
</dbReference>
<evidence type="ECO:0000256" key="6">
    <source>
        <dbReference type="ARBA" id="ARBA00023136"/>
    </source>
</evidence>
<evidence type="ECO:0000256" key="5">
    <source>
        <dbReference type="ARBA" id="ARBA00023065"/>
    </source>
</evidence>
<dbReference type="GO" id="GO:0005886">
    <property type="term" value="C:plasma membrane"/>
    <property type="evidence" value="ECO:0007669"/>
    <property type="project" value="TreeGrafter"/>
</dbReference>
<feature type="domain" description="Potassium channel" evidence="11">
    <location>
        <begin position="111"/>
        <end position="168"/>
    </location>
</feature>
<accession>A0A7I8VL35</accession>
<evidence type="ECO:0000256" key="8">
    <source>
        <dbReference type="RuleBase" id="RU003857"/>
    </source>
</evidence>
<dbReference type="OrthoDB" id="297496at2759"/>
<gene>
    <name evidence="12" type="ORF">DGYR_LOCUS5370</name>
</gene>
<keyword evidence="2 8" id="KW-0813">Transport</keyword>
<evidence type="ECO:0000256" key="3">
    <source>
        <dbReference type="ARBA" id="ARBA00022692"/>
    </source>
</evidence>
<evidence type="ECO:0000256" key="7">
    <source>
        <dbReference type="ARBA" id="ARBA00023303"/>
    </source>
</evidence>
<feature type="transmembrane region" description="Helical" evidence="10">
    <location>
        <begin position="221"/>
        <end position="237"/>
    </location>
</feature>
<name>A0A7I8VL35_9ANNE</name>
<evidence type="ECO:0000256" key="4">
    <source>
        <dbReference type="ARBA" id="ARBA00022989"/>
    </source>
</evidence>
<evidence type="ECO:0000259" key="11">
    <source>
        <dbReference type="Pfam" id="PF07885"/>
    </source>
</evidence>
<feature type="transmembrane region" description="Helical" evidence="10">
    <location>
        <begin position="146"/>
        <end position="168"/>
    </location>
</feature>
<keyword evidence="9" id="KW-0175">Coiled coil</keyword>
<dbReference type="Pfam" id="PF07885">
    <property type="entry name" value="Ion_trans_2"/>
    <property type="match status" value="2"/>
</dbReference>
<dbReference type="InterPro" id="IPR013099">
    <property type="entry name" value="K_chnl_dom"/>
</dbReference>
<evidence type="ECO:0000256" key="1">
    <source>
        <dbReference type="ARBA" id="ARBA00004141"/>
    </source>
</evidence>
<evidence type="ECO:0000313" key="12">
    <source>
        <dbReference type="EMBL" id="CAD5116776.1"/>
    </source>
</evidence>
<proteinExistence type="inferred from homology"/>
<dbReference type="AlphaFoldDB" id="A0A7I8VL35"/>
<evidence type="ECO:0000313" key="13">
    <source>
        <dbReference type="Proteomes" id="UP000549394"/>
    </source>
</evidence>
<dbReference type="Gene3D" id="1.10.287.70">
    <property type="match status" value="1"/>
</dbReference>
<feature type="domain" description="Potassium channel" evidence="11">
    <location>
        <begin position="197"/>
        <end position="270"/>
    </location>
</feature>
<keyword evidence="13" id="KW-1185">Reference proteome</keyword>
<feature type="coiled-coil region" evidence="9">
    <location>
        <begin position="76"/>
        <end position="103"/>
    </location>
</feature>
<keyword evidence="6 10" id="KW-0472">Membrane</keyword>
<dbReference type="EMBL" id="CAJFCJ010000006">
    <property type="protein sequence ID" value="CAD5116776.1"/>
    <property type="molecule type" value="Genomic_DNA"/>
</dbReference>
<feature type="transmembrane region" description="Helical" evidence="10">
    <location>
        <begin position="20"/>
        <end position="40"/>
    </location>
</feature>
<dbReference type="InterPro" id="IPR003280">
    <property type="entry name" value="2pore_dom_K_chnl"/>
</dbReference>
<reference evidence="12 13" key="1">
    <citation type="submission" date="2020-08" db="EMBL/GenBank/DDBJ databases">
        <authorList>
            <person name="Hejnol A."/>
        </authorList>
    </citation>
    <scope>NUCLEOTIDE SEQUENCE [LARGE SCALE GENOMIC DNA]</scope>
</reference>
<organism evidence="12 13">
    <name type="scientific">Dimorphilus gyrociliatus</name>
    <dbReference type="NCBI Taxonomy" id="2664684"/>
    <lineage>
        <taxon>Eukaryota</taxon>
        <taxon>Metazoa</taxon>
        <taxon>Spiralia</taxon>
        <taxon>Lophotrochozoa</taxon>
        <taxon>Annelida</taxon>
        <taxon>Polychaeta</taxon>
        <taxon>Polychaeta incertae sedis</taxon>
        <taxon>Dinophilidae</taxon>
        <taxon>Dimorphilus</taxon>
    </lineage>
</organism>
<evidence type="ECO:0000256" key="9">
    <source>
        <dbReference type="SAM" id="Coils"/>
    </source>
</evidence>
<dbReference type="PANTHER" id="PTHR11003">
    <property type="entry name" value="POTASSIUM CHANNEL, SUBFAMILY K"/>
    <property type="match status" value="1"/>
</dbReference>
<evidence type="ECO:0000256" key="2">
    <source>
        <dbReference type="ARBA" id="ARBA00022448"/>
    </source>
</evidence>
<dbReference type="PRINTS" id="PR01333">
    <property type="entry name" value="2POREKCHANEL"/>
</dbReference>
<dbReference type="GO" id="GO:0022841">
    <property type="term" value="F:potassium ion leak channel activity"/>
    <property type="evidence" value="ECO:0007669"/>
    <property type="project" value="TreeGrafter"/>
</dbReference>
<protein>
    <submittedName>
        <fullName evidence="12">DgyrCDS5625</fullName>
    </submittedName>
</protein>
<sequence>MIGKFGSEFWILIKQTFGLYKPLALILSYWYMGAMLFAYLEKQDNSLSTVRTAKMQLNAAKHSLLSASWSLPKSNKDKWTRTMEAIINQYDQALEKHRAISEEDDTITPDADWNLEESAYYVLTLFTTIGYGHIAPNSMNGRLATIIYGFFGIPLCLAALNQFAKLFVRSFKLFRSIIYKSKVDDNFNVNIFTATFVLIIYTGAGVLLYSLTEEWTISESIYFIFVSLSTIGFGDLLPKNSKFFLLSSLYLFFGLAVYGMVINVFVQLFENILSPPKPKIKFRVKTD</sequence>
<keyword evidence="5 8" id="KW-0406">Ion transport</keyword>
<dbReference type="GO" id="GO:0015271">
    <property type="term" value="F:outward rectifier potassium channel activity"/>
    <property type="evidence" value="ECO:0007669"/>
    <property type="project" value="TreeGrafter"/>
</dbReference>
<evidence type="ECO:0000256" key="10">
    <source>
        <dbReference type="SAM" id="Phobius"/>
    </source>
</evidence>
<comment type="subcellular location">
    <subcellularLocation>
        <location evidence="1">Membrane</location>
        <topology evidence="1">Multi-pass membrane protein</topology>
    </subcellularLocation>
</comment>
<dbReference type="GO" id="GO:0030322">
    <property type="term" value="P:stabilization of membrane potential"/>
    <property type="evidence" value="ECO:0007669"/>
    <property type="project" value="TreeGrafter"/>
</dbReference>
<keyword evidence="4 10" id="KW-1133">Transmembrane helix</keyword>
<dbReference type="Proteomes" id="UP000549394">
    <property type="component" value="Unassembled WGS sequence"/>
</dbReference>
<dbReference type="PANTHER" id="PTHR11003:SF335">
    <property type="entry name" value="POTASSIUM CHANNEL DOMAIN-CONTAINING PROTEIN"/>
    <property type="match status" value="1"/>
</dbReference>
<feature type="transmembrane region" description="Helical" evidence="10">
    <location>
        <begin position="189"/>
        <end position="209"/>
    </location>
</feature>
<keyword evidence="3 8" id="KW-0812">Transmembrane</keyword>
<keyword evidence="7 8" id="KW-0407">Ion channel</keyword>
<comment type="caution">
    <text evidence="12">The sequence shown here is derived from an EMBL/GenBank/DDBJ whole genome shotgun (WGS) entry which is preliminary data.</text>
</comment>
<comment type="similarity">
    <text evidence="8">Belongs to the two pore domain potassium channel (TC 1.A.1.8) family.</text>
</comment>
<feature type="transmembrane region" description="Helical" evidence="10">
    <location>
        <begin position="249"/>
        <end position="269"/>
    </location>
</feature>